<gene>
    <name evidence="6" type="ordered locus">Mtc_1967</name>
</gene>
<keyword evidence="4" id="KW-0378">Hydrolase</keyword>
<dbReference type="STRING" id="1041930.Mtc_1967"/>
<dbReference type="KEGG" id="mez:Mtc_1967"/>
<dbReference type="Gene3D" id="1.20.120.580">
    <property type="entry name" value="bsu32300-like"/>
    <property type="match status" value="1"/>
</dbReference>
<dbReference type="GO" id="GO:0004540">
    <property type="term" value="F:RNA nuclease activity"/>
    <property type="evidence" value="ECO:0007669"/>
    <property type="project" value="InterPro"/>
</dbReference>
<evidence type="ECO:0000256" key="2">
    <source>
        <dbReference type="ARBA" id="ARBA00022649"/>
    </source>
</evidence>
<dbReference type="EMBL" id="CP003243">
    <property type="protein sequence ID" value="AFD00707.1"/>
    <property type="molecule type" value="Genomic_DNA"/>
</dbReference>
<evidence type="ECO:0000313" key="6">
    <source>
        <dbReference type="EMBL" id="AFD00707.1"/>
    </source>
</evidence>
<protein>
    <recommendedName>
        <fullName evidence="8">DUF86 domain-containing protein</fullName>
    </recommendedName>
</protein>
<dbReference type="Pfam" id="PF01934">
    <property type="entry name" value="HepT-like"/>
    <property type="match status" value="1"/>
</dbReference>
<dbReference type="PANTHER" id="PTHR33397:SF5">
    <property type="entry name" value="RNASE YUTE-RELATED"/>
    <property type="match status" value="1"/>
</dbReference>
<dbReference type="InterPro" id="IPR037038">
    <property type="entry name" value="HepT-like_sf"/>
</dbReference>
<keyword evidence="1" id="KW-0597">Phosphoprotein</keyword>
<keyword evidence="3" id="KW-0540">Nuclease</keyword>
<evidence type="ECO:0000256" key="5">
    <source>
        <dbReference type="ARBA" id="ARBA00024207"/>
    </source>
</evidence>
<dbReference type="Proteomes" id="UP000005233">
    <property type="component" value="Chromosome"/>
</dbReference>
<dbReference type="PANTHER" id="PTHR33397">
    <property type="entry name" value="UPF0331 PROTEIN YUTE"/>
    <property type="match status" value="1"/>
</dbReference>
<keyword evidence="2" id="KW-1277">Toxin-antitoxin system</keyword>
<dbReference type="InterPro" id="IPR052379">
    <property type="entry name" value="Type_VII_TA_RNase"/>
</dbReference>
<dbReference type="eggNOG" id="arCOG02108">
    <property type="taxonomic scope" value="Archaea"/>
</dbReference>
<reference evidence="6 7" key="1">
    <citation type="journal article" date="2012" name="J. Bacteriol.">
        <title>Complete genome sequence of a thermophilic methanogen, Methanocella conradii HZ254, isolated from Chinese rice field soil.</title>
        <authorList>
            <person name="Lu Z."/>
            <person name="Lu Y."/>
        </authorList>
    </citation>
    <scope>NUCLEOTIDE SEQUENCE [LARGE SCALE GENOMIC DNA]</scope>
    <source>
        <strain evidence="7">DSM 24694 / JCM 17849 / CGMCC 1.5162 / HZ254</strain>
    </source>
</reference>
<dbReference type="GO" id="GO:0016787">
    <property type="term" value="F:hydrolase activity"/>
    <property type="evidence" value="ECO:0007669"/>
    <property type="project" value="UniProtKB-KW"/>
</dbReference>
<accession>H8I660</accession>
<dbReference type="NCBIfam" id="NF047751">
    <property type="entry name" value="HepT_toxin"/>
    <property type="match status" value="1"/>
</dbReference>
<dbReference type="GO" id="GO:0110001">
    <property type="term" value="C:toxin-antitoxin complex"/>
    <property type="evidence" value="ECO:0007669"/>
    <property type="project" value="InterPro"/>
</dbReference>
<dbReference type="InterPro" id="IPR008201">
    <property type="entry name" value="HepT-like"/>
</dbReference>
<sequence length="139" mass="16495">MDEKEKIALKIRSMKKYVDFLRKYKSISRKRLEDDYELKSAIERNFQLAIEAALDVGEIIISAKNFEKPEDYRSVILTLGRHNVIPPDFAERFARAAGFRNILVHMYDEVDIDKLYEYLQDNLPDFDEYARHIARYLEG</sequence>
<dbReference type="SUPFAM" id="SSF81593">
    <property type="entry name" value="Nucleotidyltransferase substrate binding subunit/domain"/>
    <property type="match status" value="1"/>
</dbReference>
<dbReference type="OrthoDB" id="25331at2157"/>
<evidence type="ECO:0000256" key="3">
    <source>
        <dbReference type="ARBA" id="ARBA00022722"/>
    </source>
</evidence>
<evidence type="ECO:0008006" key="8">
    <source>
        <dbReference type="Google" id="ProtNLM"/>
    </source>
</evidence>
<comment type="similarity">
    <text evidence="5">Belongs to the HepT RNase toxin family.</text>
</comment>
<evidence type="ECO:0000256" key="1">
    <source>
        <dbReference type="ARBA" id="ARBA00022553"/>
    </source>
</evidence>
<keyword evidence="7" id="KW-1185">Reference proteome</keyword>
<dbReference type="HOGENOM" id="CLU_142825_1_0_2"/>
<dbReference type="AlphaFoldDB" id="H8I660"/>
<dbReference type="RefSeq" id="WP_014406538.1">
    <property type="nucleotide sequence ID" value="NC_017034.1"/>
</dbReference>
<name>H8I660_METCZ</name>
<evidence type="ECO:0000256" key="4">
    <source>
        <dbReference type="ARBA" id="ARBA00022801"/>
    </source>
</evidence>
<dbReference type="GeneID" id="11972118"/>
<organism evidence="6 7">
    <name type="scientific">Methanocella conradii (strain DSM 24694 / JCM 17849 / CGMCC 1.5162 / HZ254)</name>
    <dbReference type="NCBI Taxonomy" id="1041930"/>
    <lineage>
        <taxon>Archaea</taxon>
        <taxon>Methanobacteriati</taxon>
        <taxon>Methanobacteriota</taxon>
        <taxon>Stenosarchaea group</taxon>
        <taxon>Methanomicrobia</taxon>
        <taxon>Methanocellales</taxon>
        <taxon>Methanocellaceae</taxon>
        <taxon>Methanocella</taxon>
    </lineage>
</organism>
<evidence type="ECO:0000313" key="7">
    <source>
        <dbReference type="Proteomes" id="UP000005233"/>
    </source>
</evidence>
<proteinExistence type="inferred from homology"/>